<feature type="chain" id="PRO_5043340534" evidence="1">
    <location>
        <begin position="25"/>
        <end position="86"/>
    </location>
</feature>
<sequence>LVISLIKAALAAVALLSLQATGGAAPHKSVYKESGTILHLSPSLRSTHISRSSTEPARYRDVDWERGKTSRDEVSTEVKLLEEKGK</sequence>
<name>A0AAW1Z8A3_CULAL</name>
<evidence type="ECO:0000313" key="2">
    <source>
        <dbReference type="EMBL" id="KAK9957692.1"/>
    </source>
</evidence>
<proteinExistence type="predicted"/>
<gene>
    <name evidence="2" type="ORF">ABG768_011916</name>
</gene>
<keyword evidence="3" id="KW-1185">Reference proteome</keyword>
<feature type="non-terminal residue" evidence="2">
    <location>
        <position position="86"/>
    </location>
</feature>
<dbReference type="EMBL" id="JAWDJR010000019">
    <property type="protein sequence ID" value="KAK9957692.1"/>
    <property type="molecule type" value="Genomic_DNA"/>
</dbReference>
<feature type="non-terminal residue" evidence="2">
    <location>
        <position position="1"/>
    </location>
</feature>
<organism evidence="2 3">
    <name type="scientific">Culter alburnus</name>
    <name type="common">Topmouth culter</name>
    <dbReference type="NCBI Taxonomy" id="194366"/>
    <lineage>
        <taxon>Eukaryota</taxon>
        <taxon>Metazoa</taxon>
        <taxon>Chordata</taxon>
        <taxon>Craniata</taxon>
        <taxon>Vertebrata</taxon>
        <taxon>Euteleostomi</taxon>
        <taxon>Actinopterygii</taxon>
        <taxon>Neopterygii</taxon>
        <taxon>Teleostei</taxon>
        <taxon>Ostariophysi</taxon>
        <taxon>Cypriniformes</taxon>
        <taxon>Xenocyprididae</taxon>
        <taxon>Xenocypridinae</taxon>
        <taxon>Culter</taxon>
    </lineage>
</organism>
<comment type="caution">
    <text evidence="2">The sequence shown here is derived from an EMBL/GenBank/DDBJ whole genome shotgun (WGS) entry which is preliminary data.</text>
</comment>
<feature type="signal peptide" evidence="1">
    <location>
        <begin position="1"/>
        <end position="24"/>
    </location>
</feature>
<evidence type="ECO:0000256" key="1">
    <source>
        <dbReference type="SAM" id="SignalP"/>
    </source>
</evidence>
<dbReference type="Proteomes" id="UP001479290">
    <property type="component" value="Unassembled WGS sequence"/>
</dbReference>
<reference evidence="2 3" key="1">
    <citation type="submission" date="2024-05" db="EMBL/GenBank/DDBJ databases">
        <title>A high-quality chromosomal-level genome assembly of Topmouth culter (Culter alburnus).</title>
        <authorList>
            <person name="Zhao H."/>
        </authorList>
    </citation>
    <scope>NUCLEOTIDE SEQUENCE [LARGE SCALE GENOMIC DNA]</scope>
    <source>
        <strain evidence="2">CATC2023</strain>
        <tissue evidence="2">Muscle</tissue>
    </source>
</reference>
<evidence type="ECO:0000313" key="3">
    <source>
        <dbReference type="Proteomes" id="UP001479290"/>
    </source>
</evidence>
<accession>A0AAW1Z8A3</accession>
<dbReference type="AlphaFoldDB" id="A0AAW1Z8A3"/>
<keyword evidence="1" id="KW-0732">Signal</keyword>
<protein>
    <submittedName>
        <fullName evidence="2">Uncharacterized protein</fullName>
    </submittedName>
</protein>